<dbReference type="PROSITE" id="PS51365">
    <property type="entry name" value="RENAL_DIPEPTIDASE_2"/>
    <property type="match status" value="1"/>
</dbReference>
<reference evidence="3" key="1">
    <citation type="submission" date="2015-06" db="EMBL/GenBank/DDBJ databases">
        <authorList>
            <person name="Nguyen H."/>
        </authorList>
    </citation>
    <scope>NUCLEOTIDE SEQUENCE</scope>
    <source>
        <strain evidence="3">DAOM 180753</strain>
    </source>
</reference>
<evidence type="ECO:0000256" key="2">
    <source>
        <dbReference type="RuleBase" id="RU341113"/>
    </source>
</evidence>
<keyword evidence="2" id="KW-0862">Zinc</keyword>
<proteinExistence type="inferred from homology"/>
<dbReference type="EMBL" id="LACB01000099">
    <property type="protein sequence ID" value="KAJ9488972.1"/>
    <property type="molecule type" value="Genomic_DNA"/>
</dbReference>
<reference evidence="3" key="2">
    <citation type="journal article" date="2016" name="Fungal Biol.">
        <title>Ochratoxin A production by Penicillium thymicola.</title>
        <authorList>
            <person name="Nguyen H.D.T."/>
            <person name="McMullin D.R."/>
            <person name="Ponomareva E."/>
            <person name="Riley R."/>
            <person name="Pomraning K.R."/>
            <person name="Baker S.E."/>
            <person name="Seifert K.A."/>
        </authorList>
    </citation>
    <scope>NUCLEOTIDE SEQUENCE</scope>
    <source>
        <strain evidence="3">DAOM 180753</strain>
    </source>
</reference>
<name>A0AAI9TKG7_PENTH</name>
<keyword evidence="2" id="KW-0378">Hydrolase</keyword>
<organism evidence="3 4">
    <name type="scientific">Penicillium thymicola</name>
    <dbReference type="NCBI Taxonomy" id="293382"/>
    <lineage>
        <taxon>Eukaryota</taxon>
        <taxon>Fungi</taxon>
        <taxon>Dikarya</taxon>
        <taxon>Ascomycota</taxon>
        <taxon>Pezizomycotina</taxon>
        <taxon>Eurotiomycetes</taxon>
        <taxon>Eurotiomycetidae</taxon>
        <taxon>Eurotiales</taxon>
        <taxon>Aspergillaceae</taxon>
        <taxon>Penicillium</taxon>
    </lineage>
</organism>
<keyword evidence="2" id="KW-0645">Protease</keyword>
<dbReference type="GO" id="GO:0046872">
    <property type="term" value="F:metal ion binding"/>
    <property type="evidence" value="ECO:0007669"/>
    <property type="project" value="UniProtKB-UniRule"/>
</dbReference>
<dbReference type="GO" id="GO:0006508">
    <property type="term" value="P:proteolysis"/>
    <property type="evidence" value="ECO:0007669"/>
    <property type="project" value="UniProtKB-KW"/>
</dbReference>
<evidence type="ECO:0000313" key="4">
    <source>
        <dbReference type="Proteomes" id="UP001227192"/>
    </source>
</evidence>
<dbReference type="Gene3D" id="3.20.20.140">
    <property type="entry name" value="Metal-dependent hydrolases"/>
    <property type="match status" value="1"/>
</dbReference>
<dbReference type="EC" id="3.4.13.19" evidence="2"/>
<comment type="caution">
    <text evidence="3">The sequence shown here is derived from an EMBL/GenBank/DDBJ whole genome shotgun (WGS) entry which is preliminary data.</text>
</comment>
<dbReference type="PANTHER" id="PTHR10443:SF12">
    <property type="entry name" value="DIPEPTIDASE"/>
    <property type="match status" value="1"/>
</dbReference>
<dbReference type="GO" id="GO:0070573">
    <property type="term" value="F:metallodipeptidase activity"/>
    <property type="evidence" value="ECO:0007669"/>
    <property type="project" value="InterPro"/>
</dbReference>
<comment type="catalytic activity">
    <reaction evidence="2">
        <text>an L-aminoacyl-L-amino acid + H2O = 2 an L-alpha-amino acid</text>
        <dbReference type="Rhea" id="RHEA:48940"/>
        <dbReference type="ChEBI" id="CHEBI:15377"/>
        <dbReference type="ChEBI" id="CHEBI:59869"/>
        <dbReference type="ChEBI" id="CHEBI:77460"/>
        <dbReference type="EC" id="3.4.13.19"/>
    </reaction>
</comment>
<dbReference type="Pfam" id="PF01244">
    <property type="entry name" value="Peptidase_M19"/>
    <property type="match status" value="1"/>
</dbReference>
<sequence length="242" mass="26853">MVDLSHTNDATQRDVIQISKAPVIFSHSSCVGVTPHHRNVSDEVLGLLQQNGGVIMVCFLPNLVAPAPVAGEEKQIVTVSHVADHILYVGKRIGFAHVGIGSDFDGMLHGPQDLDDVSQYPNLVAELLRRGISDDEIQNILGLNVLRVLQAVEDTARQIRLCESITMQSDGIAAIWTPEQESWIRQAGESRIIQVDKNLINYVFLCRLGATFIYIDTLTNLKFKEINEIYLNNTILRNTLTI</sequence>
<keyword evidence="2" id="KW-0482">Metalloprotease</keyword>
<dbReference type="InterPro" id="IPR008257">
    <property type="entry name" value="Pept_M19"/>
</dbReference>
<dbReference type="InterPro" id="IPR032466">
    <property type="entry name" value="Metal_Hydrolase"/>
</dbReference>
<keyword evidence="1 2" id="KW-0224">Dipeptidase</keyword>
<dbReference type="SUPFAM" id="SSF51556">
    <property type="entry name" value="Metallo-dependent hydrolases"/>
    <property type="match status" value="1"/>
</dbReference>
<dbReference type="Proteomes" id="UP001227192">
    <property type="component" value="Unassembled WGS sequence"/>
</dbReference>
<comment type="similarity">
    <text evidence="2">Belongs to the metallo-dependent hydrolases superfamily. Peptidase M19 family.</text>
</comment>
<protein>
    <recommendedName>
        <fullName evidence="2">Dipeptidase</fullName>
        <ecNumber evidence="2">3.4.13.19</ecNumber>
    </recommendedName>
</protein>
<comment type="cofactor">
    <cofactor evidence="2">
        <name>Zn(2+)</name>
        <dbReference type="ChEBI" id="CHEBI:29105"/>
    </cofactor>
</comment>
<dbReference type="AlphaFoldDB" id="A0AAI9TKG7"/>
<keyword evidence="2" id="KW-0479">Metal-binding</keyword>
<gene>
    <name evidence="3" type="ORF">VN97_g4318</name>
</gene>
<evidence type="ECO:0000313" key="3">
    <source>
        <dbReference type="EMBL" id="KAJ9488972.1"/>
    </source>
</evidence>
<keyword evidence="4" id="KW-1185">Reference proteome</keyword>
<accession>A0AAI9TKG7</accession>
<evidence type="ECO:0000256" key="1">
    <source>
        <dbReference type="ARBA" id="ARBA00022997"/>
    </source>
</evidence>
<dbReference type="PANTHER" id="PTHR10443">
    <property type="entry name" value="MICROSOMAL DIPEPTIDASE"/>
    <property type="match status" value="1"/>
</dbReference>